<sequence>MADAELVDLGHGIYSLRVNFMSLHMLRTCRCSGNNDANDPFWFDVLMIHKALRWCLTFGVLMRIFFPFDDPLMTLMQNNEDEPW</sequence>
<dbReference type="EMBL" id="OOIL02006652">
    <property type="protein sequence ID" value="VFQ99313.1"/>
    <property type="molecule type" value="Genomic_DNA"/>
</dbReference>
<gene>
    <name evidence="1" type="ORF">CCAM_LOCUS41089</name>
</gene>
<evidence type="ECO:0000313" key="2">
    <source>
        <dbReference type="Proteomes" id="UP000595140"/>
    </source>
</evidence>
<evidence type="ECO:0000313" key="1">
    <source>
        <dbReference type="EMBL" id="VFQ99313.1"/>
    </source>
</evidence>
<organism evidence="1 2">
    <name type="scientific">Cuscuta campestris</name>
    <dbReference type="NCBI Taxonomy" id="132261"/>
    <lineage>
        <taxon>Eukaryota</taxon>
        <taxon>Viridiplantae</taxon>
        <taxon>Streptophyta</taxon>
        <taxon>Embryophyta</taxon>
        <taxon>Tracheophyta</taxon>
        <taxon>Spermatophyta</taxon>
        <taxon>Magnoliopsida</taxon>
        <taxon>eudicotyledons</taxon>
        <taxon>Gunneridae</taxon>
        <taxon>Pentapetalae</taxon>
        <taxon>asterids</taxon>
        <taxon>lamiids</taxon>
        <taxon>Solanales</taxon>
        <taxon>Convolvulaceae</taxon>
        <taxon>Cuscuteae</taxon>
        <taxon>Cuscuta</taxon>
        <taxon>Cuscuta subgen. Grammica</taxon>
        <taxon>Cuscuta sect. Cleistogrammica</taxon>
    </lineage>
</organism>
<dbReference type="Proteomes" id="UP000595140">
    <property type="component" value="Unassembled WGS sequence"/>
</dbReference>
<protein>
    <submittedName>
        <fullName evidence="1">Uncharacterized protein</fullName>
    </submittedName>
</protein>
<reference evidence="1 2" key="1">
    <citation type="submission" date="2018-04" db="EMBL/GenBank/DDBJ databases">
        <authorList>
            <person name="Vogel A."/>
        </authorList>
    </citation>
    <scope>NUCLEOTIDE SEQUENCE [LARGE SCALE GENOMIC DNA]</scope>
</reference>
<keyword evidence="2" id="KW-1185">Reference proteome</keyword>
<proteinExistence type="predicted"/>
<accession>A0A484NEH8</accession>
<dbReference type="AlphaFoldDB" id="A0A484NEH8"/>
<name>A0A484NEH8_9ASTE</name>